<sequence>SRRRSRYMLTATTASITHDDPYQAGRDLAAELNDALGASPDVVLLFASPTYDPRRLLTGLYRRLTPRVQLVGCTSFAEIGHEGAVSGTVTALGVRTRDLEAHALYATRASGDSFAVGRALGEQAHDRDAAMLLLLVDGVRLDSASVLRGAQSVLGPEFPIVGGLAADDARFERTRQFCGRDILEGAAVGLACTGSVRLATVARGGWEPIGATRRCTRVERDRLVLELDGQPALNLYREYLGAHGRDLRTAGIEFPLGIVGLPDRPWAGDDAIQVVRAVYGVDEARGGLRCTRDIPEGAEIRMLRATKDDLIRSASEAAADLGRALPGGQIALVFDCFSRKMVLGARYKEEVAAAFARLPPDVARVGFYTYGELAPVRGQTEHHDATFTAVVIEG</sequence>
<dbReference type="SMART" id="SM00897">
    <property type="entry name" value="FIST"/>
    <property type="match status" value="1"/>
</dbReference>
<gene>
    <name evidence="3" type="ORF">POL25_40420</name>
</gene>
<dbReference type="EMBL" id="JAQNDL010000005">
    <property type="protein sequence ID" value="MDC0723221.1"/>
    <property type="molecule type" value="Genomic_DNA"/>
</dbReference>
<evidence type="ECO:0000259" key="1">
    <source>
        <dbReference type="SMART" id="SM00897"/>
    </source>
</evidence>
<feature type="domain" description="FIST C-domain" evidence="2">
    <location>
        <begin position="232"/>
        <end position="376"/>
    </location>
</feature>
<name>A0ABT5EBI3_9BACT</name>
<dbReference type="RefSeq" id="WP_272091761.1">
    <property type="nucleotide sequence ID" value="NZ_JAQNDL010000005.1"/>
</dbReference>
<dbReference type="Pfam" id="PF08495">
    <property type="entry name" value="FIST"/>
    <property type="match status" value="1"/>
</dbReference>
<evidence type="ECO:0000313" key="3">
    <source>
        <dbReference type="EMBL" id="MDC0723221.1"/>
    </source>
</evidence>
<dbReference type="InterPro" id="IPR013702">
    <property type="entry name" value="FIST_domain_N"/>
</dbReference>
<feature type="domain" description="FIST" evidence="1">
    <location>
        <begin position="39"/>
        <end position="231"/>
    </location>
</feature>
<dbReference type="PANTHER" id="PTHR40252">
    <property type="entry name" value="BLR0328 PROTEIN"/>
    <property type="match status" value="1"/>
</dbReference>
<organism evidence="3 4">
    <name type="scientific">Nannocystis bainbridge</name>
    <dbReference type="NCBI Taxonomy" id="2995303"/>
    <lineage>
        <taxon>Bacteria</taxon>
        <taxon>Pseudomonadati</taxon>
        <taxon>Myxococcota</taxon>
        <taxon>Polyangia</taxon>
        <taxon>Nannocystales</taxon>
        <taxon>Nannocystaceae</taxon>
        <taxon>Nannocystis</taxon>
    </lineage>
</organism>
<evidence type="ECO:0000259" key="2">
    <source>
        <dbReference type="SMART" id="SM01204"/>
    </source>
</evidence>
<comment type="caution">
    <text evidence="3">The sequence shown here is derived from an EMBL/GenBank/DDBJ whole genome shotgun (WGS) entry which is preliminary data.</text>
</comment>
<dbReference type="SMART" id="SM01204">
    <property type="entry name" value="FIST_C"/>
    <property type="match status" value="1"/>
</dbReference>
<accession>A0ABT5EBI3</accession>
<protein>
    <submittedName>
        <fullName evidence="3">FIST N-terminal domain-containing protein</fullName>
    </submittedName>
</protein>
<proteinExistence type="predicted"/>
<dbReference type="Pfam" id="PF10442">
    <property type="entry name" value="FIST_C"/>
    <property type="match status" value="1"/>
</dbReference>
<keyword evidence="4" id="KW-1185">Reference proteome</keyword>
<reference evidence="3 4" key="1">
    <citation type="submission" date="2022-11" db="EMBL/GenBank/DDBJ databases">
        <title>Minimal conservation of predation-associated metabolite biosynthetic gene clusters underscores biosynthetic potential of Myxococcota including descriptions for ten novel species: Archangium lansinium sp. nov., Myxococcus landrumus sp. nov., Nannocystis bai.</title>
        <authorList>
            <person name="Ahearne A."/>
            <person name="Stevens C."/>
            <person name="Dowd S."/>
        </authorList>
    </citation>
    <scope>NUCLEOTIDE SEQUENCE [LARGE SCALE GENOMIC DNA]</scope>
    <source>
        <strain evidence="3 4">BB15-2</strain>
    </source>
</reference>
<dbReference type="InterPro" id="IPR019494">
    <property type="entry name" value="FIST_C"/>
</dbReference>
<evidence type="ECO:0000313" key="4">
    <source>
        <dbReference type="Proteomes" id="UP001221686"/>
    </source>
</evidence>
<feature type="non-terminal residue" evidence="3">
    <location>
        <position position="1"/>
    </location>
</feature>
<dbReference type="PANTHER" id="PTHR40252:SF2">
    <property type="entry name" value="BLR0328 PROTEIN"/>
    <property type="match status" value="1"/>
</dbReference>
<dbReference type="Proteomes" id="UP001221686">
    <property type="component" value="Unassembled WGS sequence"/>
</dbReference>